<name>A0A835UMX6_VANPL</name>
<dbReference type="Proteomes" id="UP000636800">
    <property type="component" value="Unassembled WGS sequence"/>
</dbReference>
<gene>
    <name evidence="1" type="ORF">HPP92_019003</name>
</gene>
<keyword evidence="2" id="KW-1185">Reference proteome</keyword>
<dbReference type="PANTHER" id="PTHR33674:SF8">
    <property type="entry name" value="OS01G0833400 PROTEIN"/>
    <property type="match status" value="1"/>
</dbReference>
<sequence>MMFLKGGHERGMPSGSLDALSSTRDVAYSCGSCGYSLNLSSSNRNTNNIGSKYRKIIKKGIVSFYSIDESRFSQTDELTCHPYFNSSRSWGIFRRRTKLRCRKCDYYIGTAYVENCPFPLFGSDFSDTNVDDNIGHSKKYNIRISSLQPSLEEYTVMLERNAGINVTDAKGLIAGL</sequence>
<accession>A0A835UMX6</accession>
<dbReference type="InterPro" id="IPR045282">
    <property type="entry name" value="At4g08330-like"/>
</dbReference>
<proteinExistence type="predicted"/>
<dbReference type="EMBL" id="JADCNL010000009">
    <property type="protein sequence ID" value="KAG0467423.1"/>
    <property type="molecule type" value="Genomic_DNA"/>
</dbReference>
<evidence type="ECO:0000313" key="2">
    <source>
        <dbReference type="Proteomes" id="UP000636800"/>
    </source>
</evidence>
<protein>
    <submittedName>
        <fullName evidence="1">Uncharacterized protein</fullName>
    </submittedName>
</protein>
<organism evidence="1 2">
    <name type="scientific">Vanilla planifolia</name>
    <name type="common">Vanilla</name>
    <dbReference type="NCBI Taxonomy" id="51239"/>
    <lineage>
        <taxon>Eukaryota</taxon>
        <taxon>Viridiplantae</taxon>
        <taxon>Streptophyta</taxon>
        <taxon>Embryophyta</taxon>
        <taxon>Tracheophyta</taxon>
        <taxon>Spermatophyta</taxon>
        <taxon>Magnoliopsida</taxon>
        <taxon>Liliopsida</taxon>
        <taxon>Asparagales</taxon>
        <taxon>Orchidaceae</taxon>
        <taxon>Vanilloideae</taxon>
        <taxon>Vanilleae</taxon>
        <taxon>Vanilla</taxon>
    </lineage>
</organism>
<evidence type="ECO:0000313" key="1">
    <source>
        <dbReference type="EMBL" id="KAG0467423.1"/>
    </source>
</evidence>
<comment type="caution">
    <text evidence="1">The sequence shown here is derived from an EMBL/GenBank/DDBJ whole genome shotgun (WGS) entry which is preliminary data.</text>
</comment>
<dbReference type="AlphaFoldDB" id="A0A835UMX6"/>
<reference evidence="1 2" key="1">
    <citation type="journal article" date="2020" name="Nat. Food">
        <title>A phased Vanilla planifolia genome enables genetic improvement of flavour and production.</title>
        <authorList>
            <person name="Hasing T."/>
            <person name="Tang H."/>
            <person name="Brym M."/>
            <person name="Khazi F."/>
            <person name="Huang T."/>
            <person name="Chambers A.H."/>
        </authorList>
    </citation>
    <scope>NUCLEOTIDE SEQUENCE [LARGE SCALE GENOMIC DNA]</scope>
    <source>
        <tissue evidence="1">Leaf</tissue>
    </source>
</reference>
<dbReference type="PANTHER" id="PTHR33674">
    <property type="entry name" value="METHIONINE-S-OXIDE REDUCTASE"/>
    <property type="match status" value="1"/>
</dbReference>
<dbReference type="Pfam" id="PF24046">
    <property type="entry name" value="At4g08330"/>
    <property type="match status" value="1"/>
</dbReference>